<comment type="caution">
    <text evidence="2">The sequence shown here is derived from an EMBL/GenBank/DDBJ whole genome shotgun (WGS) entry which is preliminary data.</text>
</comment>
<name>A0A3E0UJF7_9GAMM</name>
<keyword evidence="1" id="KW-0175">Coiled coil</keyword>
<feature type="coiled-coil region" evidence="1">
    <location>
        <begin position="88"/>
        <end position="124"/>
    </location>
</feature>
<protein>
    <submittedName>
        <fullName evidence="2">Uncharacterized protein</fullName>
    </submittedName>
</protein>
<sequence length="148" mass="16811">MMVNKRRKSSQDIGKQNAKKIADWVNTSPIIPLYQGRINKTQIFKMHNVPKSTLDTNEDLQKLFAPDGPIEKLVRKQKGLEIELPEDVEEESSAKEDLKNTVSNSELELKVKALETQLNSIQLDLASEEFLLATGRYIPKLYLDDGDV</sequence>
<dbReference type="OrthoDB" id="6402199at2"/>
<proteinExistence type="predicted"/>
<evidence type="ECO:0000313" key="2">
    <source>
        <dbReference type="EMBL" id="REL36753.1"/>
    </source>
</evidence>
<dbReference type="EMBL" id="QUOV01000001">
    <property type="protein sequence ID" value="REL36753.1"/>
    <property type="molecule type" value="Genomic_DNA"/>
</dbReference>
<evidence type="ECO:0000313" key="3">
    <source>
        <dbReference type="Proteomes" id="UP000256999"/>
    </source>
</evidence>
<dbReference type="Proteomes" id="UP000256999">
    <property type="component" value="Unassembled WGS sequence"/>
</dbReference>
<accession>A0A3E0UJF7</accession>
<dbReference type="AlphaFoldDB" id="A0A3E0UJF7"/>
<organism evidence="2 3">
    <name type="scientific">Thalassotalea euphylliae</name>
    <dbReference type="NCBI Taxonomy" id="1655234"/>
    <lineage>
        <taxon>Bacteria</taxon>
        <taxon>Pseudomonadati</taxon>
        <taxon>Pseudomonadota</taxon>
        <taxon>Gammaproteobacteria</taxon>
        <taxon>Alteromonadales</taxon>
        <taxon>Colwelliaceae</taxon>
        <taxon>Thalassotalea</taxon>
    </lineage>
</organism>
<gene>
    <name evidence="2" type="ORF">DXX92_16320</name>
</gene>
<reference evidence="2 3" key="1">
    <citation type="submission" date="2018-08" db="EMBL/GenBank/DDBJ databases">
        <title>Thalassotalea euphylliae genome.</title>
        <authorList>
            <person name="Summers S."/>
            <person name="Rice S.A."/>
            <person name="Freckelton M.L."/>
            <person name="Nedved B.T."/>
            <person name="Hadfield M.G."/>
        </authorList>
    </citation>
    <scope>NUCLEOTIDE SEQUENCE [LARGE SCALE GENOMIC DNA]</scope>
    <source>
        <strain evidence="2 3">H2</strain>
    </source>
</reference>
<evidence type="ECO:0000256" key="1">
    <source>
        <dbReference type="SAM" id="Coils"/>
    </source>
</evidence>